<feature type="region of interest" description="Disordered" evidence="3">
    <location>
        <begin position="605"/>
        <end position="643"/>
    </location>
</feature>
<dbReference type="GO" id="GO:0090575">
    <property type="term" value="C:RNA polymerase II transcription regulator complex"/>
    <property type="evidence" value="ECO:0007669"/>
    <property type="project" value="TreeGrafter"/>
</dbReference>
<feature type="compositionally biased region" description="Basic and acidic residues" evidence="3">
    <location>
        <begin position="618"/>
        <end position="629"/>
    </location>
</feature>
<dbReference type="InterPro" id="IPR004827">
    <property type="entry name" value="bZIP"/>
</dbReference>
<dbReference type="PANTHER" id="PTHR40621">
    <property type="entry name" value="TRANSCRIPTION FACTOR KAPC-RELATED"/>
    <property type="match status" value="1"/>
</dbReference>
<feature type="region of interest" description="Disordered" evidence="3">
    <location>
        <begin position="234"/>
        <end position="269"/>
    </location>
</feature>
<feature type="region of interest" description="Disordered" evidence="3">
    <location>
        <begin position="1"/>
        <end position="57"/>
    </location>
</feature>
<evidence type="ECO:0000259" key="4">
    <source>
        <dbReference type="PROSITE" id="PS00036"/>
    </source>
</evidence>
<feature type="region of interest" description="Disordered" evidence="3">
    <location>
        <begin position="351"/>
        <end position="378"/>
    </location>
</feature>
<dbReference type="InterPro" id="IPR018287">
    <property type="entry name" value="Hap4_TF_heteromerisation"/>
</dbReference>
<feature type="compositionally biased region" description="Polar residues" evidence="3">
    <location>
        <begin position="529"/>
        <end position="538"/>
    </location>
</feature>
<gene>
    <name evidence="5" type="ORF">CTheo_4336</name>
</gene>
<reference evidence="5 6" key="1">
    <citation type="journal article" date="2019" name="Fungal Biol. Biotechnol.">
        <title>Draft genome sequence of fastidious pathogen Ceratobasidium theobromae, which causes vascular-streak dieback in Theobroma cacao.</title>
        <authorList>
            <person name="Ali S.S."/>
            <person name="Asman A."/>
            <person name="Shao J."/>
            <person name="Firmansyah A.P."/>
            <person name="Susilo A.W."/>
            <person name="Rosmana A."/>
            <person name="McMahon P."/>
            <person name="Junaid M."/>
            <person name="Guest D."/>
            <person name="Kheng T.Y."/>
            <person name="Meinhardt L.W."/>
            <person name="Bailey B.A."/>
        </authorList>
    </citation>
    <scope>NUCLEOTIDE SEQUENCE [LARGE SCALE GENOMIC DNA]</scope>
    <source>
        <strain evidence="5 6">CT2</strain>
    </source>
</reference>
<evidence type="ECO:0000256" key="3">
    <source>
        <dbReference type="SAM" id="MobiDB-lite"/>
    </source>
</evidence>
<dbReference type="SUPFAM" id="SSF57959">
    <property type="entry name" value="Leucine zipper domain"/>
    <property type="match status" value="1"/>
</dbReference>
<dbReference type="PANTHER" id="PTHR40621:SF7">
    <property type="entry name" value="BZIP DOMAIN-CONTAINING PROTEIN"/>
    <property type="match status" value="1"/>
</dbReference>
<keyword evidence="6" id="KW-1185">Reference proteome</keyword>
<feature type="region of interest" description="Disordered" evidence="3">
    <location>
        <begin position="529"/>
        <end position="568"/>
    </location>
</feature>
<dbReference type="CDD" id="cd14688">
    <property type="entry name" value="bZIP_YAP"/>
    <property type="match status" value="1"/>
</dbReference>
<sequence length="683" mass="74140">MATLYAQPSKEWVVPAKPKPGRKPKRDDPVVDEDASGDSKAKKVQNRAAQRAFRERKQSQLADLQARLAQYEQGEIERNVALQNVAKKLKEENERLKSDNEKLREEGDRVREENLAVRNRLQELQEEFLSYRRKMEPNSLHFDPGSTSASRKRPRTDSDSLVSVSSPHASTSAPASAAPASKRKRGRDETRSSTPAVTTRTLNAAETRHVTKKGYSTLPPDYAPPPQLVHIYSPATSDGCSSRPSLVMSPDTSDNSAGAEPASLDEMPPDDDDYVVEKLGAPDFDTAVTSADELEVVDCGFCSRESGSCVCQEVSYGINQLLESTSQVGSIPGVLDTPVLEDTATIPSSSSILDNLPPVQPGVPLRSRRSKRLDADDGSVGNGLVRLAPMSQLLKPSSRPVCSGDPSNCLACADDPFGRAFCMALASGGVCRDPNCKRCLKSKPDPISQTPAPLEDGVKGKNKAISIDDVGTTSTVVGLGMGMSMETGMLLCCGDPKLCGGGLCGVRDPSLPIKSQRAPLQVASMGSNVHLASSSHLSTDTDDEREKGTVRLPPLMSREEDDVPLEDSDEIPTNDAWARLKSHPNIAFADLSLLADVVARRTKCTGPRVPLSPTPERNISHYDDGRQDEHEAEDEPLHIDPTYPHLTLVPQEALVRSRRERFMRVQTEGVRDALAMLDVQRPT</sequence>
<dbReference type="AlphaFoldDB" id="A0A5N5QKR6"/>
<evidence type="ECO:0000256" key="2">
    <source>
        <dbReference type="ARBA" id="ARBA00023242"/>
    </source>
</evidence>
<feature type="domain" description="BZIP" evidence="4">
    <location>
        <begin position="42"/>
        <end position="56"/>
    </location>
</feature>
<evidence type="ECO:0000313" key="5">
    <source>
        <dbReference type="EMBL" id="KAB5592239.1"/>
    </source>
</evidence>
<dbReference type="Pfam" id="PF10297">
    <property type="entry name" value="Hap4_Hap_bind"/>
    <property type="match status" value="1"/>
</dbReference>
<comment type="subcellular location">
    <subcellularLocation>
        <location evidence="1">Nucleus</location>
    </subcellularLocation>
</comment>
<feature type="compositionally biased region" description="Low complexity" evidence="3">
    <location>
        <begin position="159"/>
        <end position="180"/>
    </location>
</feature>
<feature type="compositionally biased region" description="Polar residues" evidence="3">
    <location>
        <begin position="234"/>
        <end position="256"/>
    </location>
</feature>
<dbReference type="SMART" id="SM00338">
    <property type="entry name" value="BRLZ"/>
    <property type="match status" value="1"/>
</dbReference>
<dbReference type="GO" id="GO:0001228">
    <property type="term" value="F:DNA-binding transcription activator activity, RNA polymerase II-specific"/>
    <property type="evidence" value="ECO:0007669"/>
    <property type="project" value="TreeGrafter"/>
</dbReference>
<dbReference type="OrthoDB" id="5374328at2759"/>
<dbReference type="InterPro" id="IPR046347">
    <property type="entry name" value="bZIP_sf"/>
</dbReference>
<accession>A0A5N5QKR6</accession>
<evidence type="ECO:0000313" key="6">
    <source>
        <dbReference type="Proteomes" id="UP000383932"/>
    </source>
</evidence>
<dbReference type="Proteomes" id="UP000383932">
    <property type="component" value="Unassembled WGS sequence"/>
</dbReference>
<dbReference type="InterPro" id="IPR050936">
    <property type="entry name" value="AP-1-like"/>
</dbReference>
<protein>
    <recommendedName>
        <fullName evidence="4">BZIP domain-containing protein</fullName>
    </recommendedName>
</protein>
<keyword evidence="2" id="KW-0539">Nucleus</keyword>
<dbReference type="EMBL" id="SSOP01000072">
    <property type="protein sequence ID" value="KAB5592239.1"/>
    <property type="molecule type" value="Genomic_DNA"/>
</dbReference>
<proteinExistence type="predicted"/>
<dbReference type="Gene3D" id="1.20.5.170">
    <property type="match status" value="1"/>
</dbReference>
<dbReference type="PROSITE" id="PS00036">
    <property type="entry name" value="BZIP_BASIC"/>
    <property type="match status" value="1"/>
</dbReference>
<organism evidence="5 6">
    <name type="scientific">Ceratobasidium theobromae</name>
    <dbReference type="NCBI Taxonomy" id="1582974"/>
    <lineage>
        <taxon>Eukaryota</taxon>
        <taxon>Fungi</taxon>
        <taxon>Dikarya</taxon>
        <taxon>Basidiomycota</taxon>
        <taxon>Agaricomycotina</taxon>
        <taxon>Agaricomycetes</taxon>
        <taxon>Cantharellales</taxon>
        <taxon>Ceratobasidiaceae</taxon>
        <taxon>Ceratobasidium</taxon>
    </lineage>
</organism>
<feature type="compositionally biased region" description="Acidic residues" evidence="3">
    <location>
        <begin position="559"/>
        <end position="568"/>
    </location>
</feature>
<feature type="compositionally biased region" description="Polar residues" evidence="3">
    <location>
        <begin position="192"/>
        <end position="204"/>
    </location>
</feature>
<dbReference type="GO" id="GO:0000976">
    <property type="term" value="F:transcription cis-regulatory region binding"/>
    <property type="evidence" value="ECO:0007669"/>
    <property type="project" value="InterPro"/>
</dbReference>
<comment type="caution">
    <text evidence="5">The sequence shown here is derived from an EMBL/GenBank/DDBJ whole genome shotgun (WGS) entry which is preliminary data.</text>
</comment>
<feature type="region of interest" description="Disordered" evidence="3">
    <location>
        <begin position="132"/>
        <end position="221"/>
    </location>
</feature>
<evidence type="ECO:0000256" key="1">
    <source>
        <dbReference type="ARBA" id="ARBA00004123"/>
    </source>
</evidence>
<name>A0A5N5QKR6_9AGAM</name>
<feature type="region of interest" description="Disordered" evidence="3">
    <location>
        <begin position="89"/>
        <end position="114"/>
    </location>
</feature>